<dbReference type="RefSeq" id="WP_016473890.1">
    <property type="nucleotide sequence ID" value="NZ_KE150480.1"/>
</dbReference>
<dbReference type="eggNOG" id="ENOG5031GM5">
    <property type="taxonomic scope" value="Bacteria"/>
</dbReference>
<dbReference type="AlphaFoldDB" id="S3CK26"/>
<dbReference type="InterPro" id="IPR018490">
    <property type="entry name" value="cNMP-bd_dom_sf"/>
</dbReference>
<reference evidence="1 2" key="1">
    <citation type="submission" date="2013-04" db="EMBL/GenBank/DDBJ databases">
        <title>The Genome Sequence of Sutterella wadsworthensis HGA0223.</title>
        <authorList>
            <consortium name="The Broad Institute Genomics Platform"/>
            <person name="Earl A."/>
            <person name="Ward D."/>
            <person name="Feldgarden M."/>
            <person name="Gevers D."/>
            <person name="Schmidt T.M."/>
            <person name="Dover J."/>
            <person name="Dai D."/>
            <person name="Walker B."/>
            <person name="Young S."/>
            <person name="Zeng Q."/>
            <person name="Gargeya S."/>
            <person name="Fitzgerald M."/>
            <person name="Haas B."/>
            <person name="Abouelleil A."/>
            <person name="Allen A.W."/>
            <person name="Alvarado L."/>
            <person name="Arachchi H.M."/>
            <person name="Berlin A.M."/>
            <person name="Chapman S.B."/>
            <person name="Gainer-Dewar J."/>
            <person name="Goldberg J."/>
            <person name="Griggs A."/>
            <person name="Gujja S."/>
            <person name="Hansen M."/>
            <person name="Howarth C."/>
            <person name="Imamovic A."/>
            <person name="Ireland A."/>
            <person name="Larimer J."/>
            <person name="McCowan C."/>
            <person name="Murphy C."/>
            <person name="Pearson M."/>
            <person name="Poon T.W."/>
            <person name="Priest M."/>
            <person name="Roberts A."/>
            <person name="Saif S."/>
            <person name="Shea T."/>
            <person name="Sisk P."/>
            <person name="Sykes S."/>
            <person name="Wortman J."/>
            <person name="Nusbaum C."/>
            <person name="Birren B."/>
        </authorList>
    </citation>
    <scope>NUCLEOTIDE SEQUENCE [LARGE SCALE GENOMIC DNA]</scope>
    <source>
        <strain evidence="1 2">HGA0223</strain>
    </source>
</reference>
<sequence>MSSPNLLPVCPWFVPAAPASLRLGVEALRSEIELYAPRQIVQREEEPYSEIRVVHSGLLSQAVINRRLSKPLAMNLYAEGSMMGFLNLFTGVQAPRLVTCEKRAKATVVNRQLVLVAVKTNSQFLLEFSAYCEIAAKSELIGMEALFSLPLEERLQLFYAAALLRSGAHPLESSAEYLRMPYPITRAALERVIYVSRASLDRLLAAASKSGMILLQGGERFVRRRDIAAMTEWILER</sequence>
<dbReference type="Gene3D" id="2.60.120.10">
    <property type="entry name" value="Jelly Rolls"/>
    <property type="match status" value="1"/>
</dbReference>
<dbReference type="EMBL" id="ATCF01000008">
    <property type="protein sequence ID" value="EPE00875.1"/>
    <property type="molecule type" value="Genomic_DNA"/>
</dbReference>
<evidence type="ECO:0000313" key="2">
    <source>
        <dbReference type="Proteomes" id="UP000014400"/>
    </source>
</evidence>
<dbReference type="HOGENOM" id="CLU_1179721_0_0_4"/>
<evidence type="ECO:0008006" key="3">
    <source>
        <dbReference type="Google" id="ProtNLM"/>
    </source>
</evidence>
<organism evidence="1 2">
    <name type="scientific">Sutterella wadsworthensis HGA0223</name>
    <dbReference type="NCBI Taxonomy" id="1203554"/>
    <lineage>
        <taxon>Bacteria</taxon>
        <taxon>Pseudomonadati</taxon>
        <taxon>Pseudomonadota</taxon>
        <taxon>Betaproteobacteria</taxon>
        <taxon>Burkholderiales</taxon>
        <taxon>Sutterellaceae</taxon>
        <taxon>Sutterella</taxon>
    </lineage>
</organism>
<proteinExistence type="predicted"/>
<comment type="caution">
    <text evidence="1">The sequence shown here is derived from an EMBL/GenBank/DDBJ whole genome shotgun (WGS) entry which is preliminary data.</text>
</comment>
<dbReference type="PATRIC" id="fig|1203554.3.peg.497"/>
<evidence type="ECO:0000313" key="1">
    <source>
        <dbReference type="EMBL" id="EPE00875.1"/>
    </source>
</evidence>
<gene>
    <name evidence="1" type="ORF">HMPREF1476_00511</name>
</gene>
<dbReference type="STRING" id="1203554.HMPREF1476_00511"/>
<keyword evidence="2" id="KW-1185">Reference proteome</keyword>
<accession>S3CK26</accession>
<dbReference type="SUPFAM" id="SSF51206">
    <property type="entry name" value="cAMP-binding domain-like"/>
    <property type="match status" value="1"/>
</dbReference>
<protein>
    <recommendedName>
        <fullName evidence="3">HTH crp-type domain-containing protein</fullName>
    </recommendedName>
</protein>
<dbReference type="Proteomes" id="UP000014400">
    <property type="component" value="Unassembled WGS sequence"/>
</dbReference>
<dbReference type="InterPro" id="IPR014710">
    <property type="entry name" value="RmlC-like_jellyroll"/>
</dbReference>
<name>S3CK26_9BURK</name>